<evidence type="ECO:0000259" key="2">
    <source>
        <dbReference type="SMART" id="SM00867"/>
    </source>
</evidence>
<dbReference type="InterPro" id="IPR036761">
    <property type="entry name" value="TTHA0802/YceI-like_sf"/>
</dbReference>
<dbReference type="Proteomes" id="UP001147830">
    <property type="component" value="Unassembled WGS sequence"/>
</dbReference>
<keyword evidence="4" id="KW-1185">Reference proteome</keyword>
<name>A0A9X3AS30_9GAMM</name>
<dbReference type="RefSeq" id="WP_260976348.1">
    <property type="nucleotide sequence ID" value="NZ_JAOANI010000019.1"/>
</dbReference>
<dbReference type="InterPro" id="IPR007372">
    <property type="entry name" value="Lipid/polyisoprenoid-bd_YceI"/>
</dbReference>
<evidence type="ECO:0000313" key="3">
    <source>
        <dbReference type="EMBL" id="MCT7359479.1"/>
    </source>
</evidence>
<evidence type="ECO:0000256" key="1">
    <source>
        <dbReference type="SAM" id="SignalP"/>
    </source>
</evidence>
<dbReference type="Gene3D" id="2.40.128.110">
    <property type="entry name" value="Lipid/polyisoprenoid-binding, YceI-like"/>
    <property type="match status" value="1"/>
</dbReference>
<proteinExistence type="predicted"/>
<dbReference type="Pfam" id="PF04264">
    <property type="entry name" value="YceI"/>
    <property type="match status" value="1"/>
</dbReference>
<evidence type="ECO:0000313" key="4">
    <source>
        <dbReference type="Proteomes" id="UP001147830"/>
    </source>
</evidence>
<dbReference type="AlphaFoldDB" id="A0A9X3AS30"/>
<reference evidence="3" key="1">
    <citation type="journal article" date="2022" name="Front. Microbiol.">
        <title>Genome-based taxonomic rearrangement of Oceanobacter-related bacteria including the description of Thalassolituus hydrocarbonoclasticus sp. nov. and Thalassolituus pacificus sp. nov. and emended description of the genus Thalassolituus.</title>
        <authorList>
            <person name="Dong C."/>
            <person name="Wei L."/>
            <person name="Wang J."/>
            <person name="Lai Q."/>
            <person name="Huang Z."/>
            <person name="Shao Z."/>
        </authorList>
    </citation>
    <scope>NUCLEOTIDE SEQUENCE</scope>
    <source>
        <strain evidence="3">59MF3M-4</strain>
    </source>
</reference>
<feature type="domain" description="Lipid/polyisoprenoid-binding YceI-like" evidence="2">
    <location>
        <begin position="19"/>
        <end position="187"/>
    </location>
</feature>
<sequence length="190" mass="20892">MRHLLLIPALLFSAFSQAEWTLQPSSALTFLTTKNTHLTEIHHFRSISGKVSDQGMAELNIDLTSIDSGIPVRDSRMQEFLFETNRFSHATFNAVIPVEAMNKARNGASQTLDLKGTLMLHGNEEEVTVPVLIVPAQDKSVVITSLQPVLVHADSFALTAGIQKLRDIAKLERIAEVVPVSFSLTFSPAQ</sequence>
<keyword evidence="1" id="KW-0732">Signal</keyword>
<dbReference type="PANTHER" id="PTHR34406:SF1">
    <property type="entry name" value="PROTEIN YCEI"/>
    <property type="match status" value="1"/>
</dbReference>
<feature type="chain" id="PRO_5040765308" evidence="1">
    <location>
        <begin position="19"/>
        <end position="190"/>
    </location>
</feature>
<comment type="caution">
    <text evidence="3">The sequence shown here is derived from an EMBL/GenBank/DDBJ whole genome shotgun (WGS) entry which is preliminary data.</text>
</comment>
<organism evidence="3 4">
    <name type="scientific">Thalassolituus pacificus</name>
    <dbReference type="NCBI Taxonomy" id="2975440"/>
    <lineage>
        <taxon>Bacteria</taxon>
        <taxon>Pseudomonadati</taxon>
        <taxon>Pseudomonadota</taxon>
        <taxon>Gammaproteobacteria</taxon>
        <taxon>Oceanospirillales</taxon>
        <taxon>Oceanospirillaceae</taxon>
        <taxon>Thalassolituus</taxon>
    </lineage>
</organism>
<dbReference type="PIRSF" id="PIRSF029811">
    <property type="entry name" value="UCP029811"/>
    <property type="match status" value="1"/>
</dbReference>
<dbReference type="SMART" id="SM00867">
    <property type="entry name" value="YceI"/>
    <property type="match status" value="1"/>
</dbReference>
<dbReference type="InterPro" id="IPR027016">
    <property type="entry name" value="UCP029811"/>
</dbReference>
<dbReference type="EMBL" id="JAOANI010000019">
    <property type="protein sequence ID" value="MCT7359479.1"/>
    <property type="molecule type" value="Genomic_DNA"/>
</dbReference>
<dbReference type="SUPFAM" id="SSF101874">
    <property type="entry name" value="YceI-like"/>
    <property type="match status" value="1"/>
</dbReference>
<feature type="signal peptide" evidence="1">
    <location>
        <begin position="1"/>
        <end position="18"/>
    </location>
</feature>
<reference evidence="3" key="2">
    <citation type="submission" date="2022-08" db="EMBL/GenBank/DDBJ databases">
        <authorList>
            <person name="Dong C."/>
        </authorList>
    </citation>
    <scope>NUCLEOTIDE SEQUENCE</scope>
    <source>
        <strain evidence="3">59MF3M-4</strain>
    </source>
</reference>
<accession>A0A9X3AS30</accession>
<gene>
    <name evidence="3" type="ORF">NYR02_10635</name>
</gene>
<protein>
    <submittedName>
        <fullName evidence="3">YceI family protein</fullName>
    </submittedName>
</protein>
<dbReference type="PANTHER" id="PTHR34406">
    <property type="entry name" value="PROTEIN YCEI"/>
    <property type="match status" value="1"/>
</dbReference>